<dbReference type="InterPro" id="IPR011250">
    <property type="entry name" value="OMP/PagP_B-barrel"/>
</dbReference>
<dbReference type="Proteomes" id="UP000246483">
    <property type="component" value="Unassembled WGS sequence"/>
</dbReference>
<comment type="similarity">
    <text evidence="1">Belongs to the PagL family.</text>
</comment>
<dbReference type="PIRSF" id="PIRSF029681">
    <property type="entry name" value="PagL"/>
    <property type="match status" value="1"/>
</dbReference>
<organism evidence="4 5">
    <name type="scientific">Melaminivora alkalimesophila</name>
    <dbReference type="NCBI Taxonomy" id="1165852"/>
    <lineage>
        <taxon>Bacteria</taxon>
        <taxon>Pseudomonadati</taxon>
        <taxon>Pseudomonadota</taxon>
        <taxon>Betaproteobacteria</taxon>
        <taxon>Burkholderiales</taxon>
        <taxon>Comamonadaceae</taxon>
        <taxon>Melaminivora</taxon>
    </lineage>
</organism>
<evidence type="ECO:0000313" key="5">
    <source>
        <dbReference type="Proteomes" id="UP000246483"/>
    </source>
</evidence>
<evidence type="ECO:0000256" key="1">
    <source>
        <dbReference type="PIRNR" id="PIRNR029681"/>
    </source>
</evidence>
<evidence type="ECO:0000313" key="4">
    <source>
        <dbReference type="EMBL" id="PWW46921.1"/>
    </source>
</evidence>
<feature type="site" description="Critical for activity" evidence="2">
    <location>
        <position position="175"/>
    </location>
</feature>
<keyword evidence="1" id="KW-0472">Membrane</keyword>
<feature type="signal peptide" evidence="3">
    <location>
        <begin position="1"/>
        <end position="31"/>
    </location>
</feature>
<dbReference type="Gene3D" id="2.40.160.20">
    <property type="match status" value="1"/>
</dbReference>
<feature type="chain" id="PRO_5016455201" description="Lipid A deacylase" evidence="3">
    <location>
        <begin position="32"/>
        <end position="196"/>
    </location>
</feature>
<dbReference type="Pfam" id="PF09411">
    <property type="entry name" value="PagL"/>
    <property type="match status" value="1"/>
</dbReference>
<reference evidence="4 5" key="1">
    <citation type="submission" date="2018-05" db="EMBL/GenBank/DDBJ databases">
        <title>Genomic Encyclopedia of Type Strains, Phase IV (KMG-IV): sequencing the most valuable type-strain genomes for metagenomic binning, comparative biology and taxonomic classification.</title>
        <authorList>
            <person name="Goeker M."/>
        </authorList>
    </citation>
    <scope>NUCLEOTIDE SEQUENCE [LARGE SCALE GENOMIC DNA]</scope>
    <source>
        <strain evidence="4 5">DSM 26006</strain>
    </source>
</reference>
<comment type="caution">
    <text evidence="4">The sequence shown here is derived from an EMBL/GenBank/DDBJ whole genome shotgun (WGS) entry which is preliminary data.</text>
</comment>
<dbReference type="SUPFAM" id="SSF56925">
    <property type="entry name" value="OMPA-like"/>
    <property type="match status" value="1"/>
</dbReference>
<keyword evidence="3" id="KW-0732">Signal</keyword>
<accession>A0A317RCM3</accession>
<dbReference type="EMBL" id="QGUB01000003">
    <property type="protein sequence ID" value="PWW46921.1"/>
    <property type="molecule type" value="Genomic_DNA"/>
</dbReference>
<name>A0A317RCM3_9BURK</name>
<protein>
    <recommendedName>
        <fullName evidence="1">Lipid A deacylase</fullName>
        <ecNumber evidence="1">3.1.1.77</ecNumber>
    </recommendedName>
    <alternativeName>
        <fullName evidence="1">LPS 3-O-deacylase</fullName>
    </alternativeName>
    <alternativeName>
        <fullName evidence="1">Outer membrane enzyme</fullName>
    </alternativeName>
</protein>
<dbReference type="PROSITE" id="PS51257">
    <property type="entry name" value="PROKAR_LIPOPROTEIN"/>
    <property type="match status" value="1"/>
</dbReference>
<dbReference type="EC" id="3.1.1.77" evidence="1"/>
<comment type="subunit">
    <text evidence="1">Homodimer.</text>
</comment>
<gene>
    <name evidence="4" type="ORF">DFR36_103196</name>
</gene>
<proteinExistence type="inferred from homology"/>
<dbReference type="InterPro" id="IPR018550">
    <property type="entry name" value="Lipid-A_deacylase-rel"/>
</dbReference>
<evidence type="ECO:0000256" key="2">
    <source>
        <dbReference type="PIRSR" id="PIRSR029681-2"/>
    </source>
</evidence>
<dbReference type="OrthoDB" id="5297282at2"/>
<comment type="catalytic activity">
    <reaction evidence="1">
        <text>a 3-(acyloxy)acyl derivative of bacterial toxin + H2O = a 3-hydroxyacyl derivative of bacterial toxin + a fatty acid + H(+)</text>
        <dbReference type="Rhea" id="RHEA:12032"/>
        <dbReference type="ChEBI" id="CHEBI:15377"/>
        <dbReference type="ChEBI" id="CHEBI:15378"/>
        <dbReference type="ChEBI" id="CHEBI:28868"/>
        <dbReference type="ChEBI" id="CHEBI:136853"/>
        <dbReference type="ChEBI" id="CHEBI:140675"/>
        <dbReference type="EC" id="3.1.1.77"/>
    </reaction>
</comment>
<keyword evidence="5" id="KW-1185">Reference proteome</keyword>
<sequence>MHRYPRLLSSLAPACAAAGVFLACSAPPVFAQEPGTPFADRPSVYVQAGRSRYDTNALTVGLTLPWQWKRELWGGELHGYWDLYASRWTYDAVPGGHGSNTLIGLTPTLRLLPDGPGSRWFAEAGIGATVARHRYHTPGREFSTRFNFASHLGVGLRLGAQQRHELLLRLQHVSNAGIKHPNPGANFLQLRYALHF</sequence>
<dbReference type="AlphaFoldDB" id="A0A317RCM3"/>
<keyword evidence="1" id="KW-0378">Hydrolase</keyword>
<comment type="function">
    <text evidence="1">Has lipid A 3-O-deacylase activity. Hydrolyzes the ester bond at the 3 position of lipid A, a bioactive component of lipopolysaccharide (LPS), thereby releasing the primary fatty acyl moiety.</text>
</comment>
<keyword evidence="1" id="KW-0998">Cell outer membrane</keyword>
<dbReference type="GO" id="GO:0050528">
    <property type="term" value="F:acyloxyacyl hydrolase activity"/>
    <property type="evidence" value="ECO:0007669"/>
    <property type="project" value="UniProtKB-EC"/>
</dbReference>
<dbReference type="RefSeq" id="WP_040436254.1">
    <property type="nucleotide sequence ID" value="NZ_ALEE01000358.1"/>
</dbReference>
<dbReference type="GO" id="GO:0009279">
    <property type="term" value="C:cell outer membrane"/>
    <property type="evidence" value="ECO:0007669"/>
    <property type="project" value="UniProtKB-SubCell"/>
</dbReference>
<evidence type="ECO:0000256" key="3">
    <source>
        <dbReference type="SAM" id="SignalP"/>
    </source>
</evidence>
<comment type="subcellular location">
    <subcellularLocation>
        <location evidence="1">Cell outer membrane</location>
        <topology evidence="1">Multi-pass membrane protein</topology>
    </subcellularLocation>
</comment>